<feature type="region of interest" description="Disordered" evidence="1">
    <location>
        <begin position="315"/>
        <end position="335"/>
    </location>
</feature>
<evidence type="ECO:0000313" key="2">
    <source>
        <dbReference type="EMBL" id="EJK44229.1"/>
    </source>
</evidence>
<dbReference type="eggNOG" id="ENOG502SXDN">
    <property type="taxonomic scope" value="Eukaryota"/>
</dbReference>
<evidence type="ECO:0000313" key="3">
    <source>
        <dbReference type="Proteomes" id="UP000266841"/>
    </source>
</evidence>
<reference evidence="2 3" key="1">
    <citation type="journal article" date="2012" name="Genome Biol.">
        <title>Genome and low-iron response of an oceanic diatom adapted to chronic iron limitation.</title>
        <authorList>
            <person name="Lommer M."/>
            <person name="Specht M."/>
            <person name="Roy A.S."/>
            <person name="Kraemer L."/>
            <person name="Andreson R."/>
            <person name="Gutowska M.A."/>
            <person name="Wolf J."/>
            <person name="Bergner S.V."/>
            <person name="Schilhabel M.B."/>
            <person name="Klostermeier U.C."/>
            <person name="Beiko R.G."/>
            <person name="Rosenstiel P."/>
            <person name="Hippler M."/>
            <person name="Laroche J."/>
        </authorList>
    </citation>
    <scope>NUCLEOTIDE SEQUENCE [LARGE SCALE GENOMIC DNA]</scope>
    <source>
        <strain evidence="2 3">CCMP1005</strain>
    </source>
</reference>
<dbReference type="EMBL" id="AGNL01050003">
    <property type="protein sequence ID" value="EJK44229.1"/>
    <property type="molecule type" value="Genomic_DNA"/>
</dbReference>
<dbReference type="OMA" id="CETGAVQ"/>
<feature type="compositionally biased region" description="Polar residues" evidence="1">
    <location>
        <begin position="160"/>
        <end position="178"/>
    </location>
</feature>
<dbReference type="AlphaFoldDB" id="K0R0H4"/>
<proteinExistence type="predicted"/>
<feature type="compositionally biased region" description="Acidic residues" evidence="1">
    <location>
        <begin position="64"/>
        <end position="88"/>
    </location>
</feature>
<feature type="compositionally biased region" description="Low complexity" evidence="1">
    <location>
        <begin position="134"/>
        <end position="145"/>
    </location>
</feature>
<accession>K0R0H4</accession>
<gene>
    <name evidence="2" type="ORF">THAOC_37253</name>
</gene>
<feature type="compositionally biased region" description="Basic residues" evidence="1">
    <location>
        <begin position="117"/>
        <end position="133"/>
    </location>
</feature>
<sequence length="357" mass="36827">MDSGPKTGEESTPDTPIEAGESPGGRQQVHTTSESQQAPQPQPPRASTEGGPADEGLVIKPCPDDEDLSEASDVAVLEDDDSAYDDELDARPLHLHVMAGKSKARLQGSGSVGARSSRSRSRSTSRSRGRGTGRHSAPSSRSASPLPGQVRYDQHHGDGSLSSGVAPPSSTRSVLSKSFQSESQSFDGIFDQDVLLDQQGFVDLDPPLPCEIRCPLGTVNERLSEDTLEDCHAFQNLAILETAASSSGGGKNNFVSGGLSTISMPSVAHSSLSGVRSDMSVGSLSVGSFGKGGQSSRGGGASIAGSYVGDGESVLLGPLVEEGEDDESDAKSAEGLKEVKEVVAADEEEACETGAVQ</sequence>
<organism evidence="2 3">
    <name type="scientific">Thalassiosira oceanica</name>
    <name type="common">Marine diatom</name>
    <dbReference type="NCBI Taxonomy" id="159749"/>
    <lineage>
        <taxon>Eukaryota</taxon>
        <taxon>Sar</taxon>
        <taxon>Stramenopiles</taxon>
        <taxon>Ochrophyta</taxon>
        <taxon>Bacillariophyta</taxon>
        <taxon>Coscinodiscophyceae</taxon>
        <taxon>Thalassiosirophycidae</taxon>
        <taxon>Thalassiosirales</taxon>
        <taxon>Thalassiosiraceae</taxon>
        <taxon>Thalassiosira</taxon>
    </lineage>
</organism>
<feature type="region of interest" description="Disordered" evidence="1">
    <location>
        <begin position="1"/>
        <end position="178"/>
    </location>
</feature>
<comment type="caution">
    <text evidence="2">The sequence shown here is derived from an EMBL/GenBank/DDBJ whole genome shotgun (WGS) entry which is preliminary data.</text>
</comment>
<protein>
    <submittedName>
        <fullName evidence="2">Uncharacterized protein</fullName>
    </submittedName>
</protein>
<evidence type="ECO:0000256" key="1">
    <source>
        <dbReference type="SAM" id="MobiDB-lite"/>
    </source>
</evidence>
<name>K0R0H4_THAOC</name>
<dbReference type="Proteomes" id="UP000266841">
    <property type="component" value="Unassembled WGS sequence"/>
</dbReference>
<dbReference type="OrthoDB" id="49472at2759"/>
<keyword evidence="3" id="KW-1185">Reference proteome</keyword>